<evidence type="ECO:0000313" key="2">
    <source>
        <dbReference type="EMBL" id="MFK8975901.1"/>
    </source>
</evidence>
<dbReference type="InterPro" id="IPR009350">
    <property type="entry name" value="Phage_tail_T"/>
</dbReference>
<evidence type="ECO:0000313" key="3">
    <source>
        <dbReference type="Proteomes" id="UP001622968"/>
    </source>
</evidence>
<reference evidence="2 3" key="1">
    <citation type="submission" date="2024-11" db="EMBL/GenBank/DDBJ databases">
        <title>Draft genomes of five putative biosurfactant-producing Serratia sp. isolates from Laguna de Bay, Philippines.</title>
        <authorList>
            <person name="Lantican N."/>
            <person name="Barredo G.A."/>
            <person name="Rosana A."/>
            <person name="Siababa A.C."/>
            <person name="Montecillo A."/>
        </authorList>
    </citation>
    <scope>NUCLEOTIDE SEQUENCE [LARGE SCALE GENOMIC DNA]</scope>
    <source>
        <strain evidence="2 3">WS11a</strain>
    </source>
</reference>
<sequence>MNGIGGPTIAEAKERISINEFYTWLRYRQKYGSLNVMMRTEWGSALVASVIANANKMPDAAPFRIADFSPHMEEMPIDLEDAKKLWD</sequence>
<organism evidence="2 3">
    <name type="scientific">Serratia sarumanii</name>
    <dbReference type="NCBI Taxonomy" id="3020826"/>
    <lineage>
        <taxon>Bacteria</taxon>
        <taxon>Pseudomonadati</taxon>
        <taxon>Pseudomonadota</taxon>
        <taxon>Gammaproteobacteria</taxon>
        <taxon>Enterobacterales</taxon>
        <taxon>Yersiniaceae</taxon>
        <taxon>Serratia</taxon>
    </lineage>
</organism>
<evidence type="ECO:0000259" key="1">
    <source>
        <dbReference type="Pfam" id="PF06223"/>
    </source>
</evidence>
<dbReference type="Proteomes" id="UP001622968">
    <property type="component" value="Unassembled WGS sequence"/>
</dbReference>
<dbReference type="RefSeq" id="WP_347299713.1">
    <property type="nucleotide sequence ID" value="NZ_JBJHGH010000001.1"/>
</dbReference>
<accession>A0ABW8QK48</accession>
<proteinExistence type="predicted"/>
<dbReference type="EMBL" id="JBJHGH010000001">
    <property type="protein sequence ID" value="MFK8975901.1"/>
    <property type="molecule type" value="Genomic_DNA"/>
</dbReference>
<gene>
    <name evidence="2" type="ORF">ACJBEI_11795</name>
</gene>
<dbReference type="Pfam" id="PF06223">
    <property type="entry name" value="Phage_tail_T"/>
    <property type="match status" value="1"/>
</dbReference>
<feature type="domain" description="Minor tail T" evidence="1">
    <location>
        <begin position="19"/>
        <end position="74"/>
    </location>
</feature>
<name>A0ABW8QK48_9GAMM</name>
<comment type="caution">
    <text evidence="2">The sequence shown here is derived from an EMBL/GenBank/DDBJ whole genome shotgun (WGS) entry which is preliminary data.</text>
</comment>
<keyword evidence="3" id="KW-1185">Reference proteome</keyword>
<protein>
    <submittedName>
        <fullName evidence="2">Phage tail protein</fullName>
    </submittedName>
</protein>